<dbReference type="NCBIfam" id="NF007000">
    <property type="entry name" value="PRK09463.1"/>
    <property type="match status" value="1"/>
</dbReference>
<evidence type="ECO:0000313" key="19">
    <source>
        <dbReference type="Proteomes" id="UP000221024"/>
    </source>
</evidence>
<comment type="catalytic activity">
    <reaction evidence="10">
        <text>a medium-chain 2,3-saturated fatty acyl-CoA + oxidized [electron-transfer flavoprotein] + H(+) = a medium-chain (2E)-enoyl-CoA + reduced [electron-transfer flavoprotein]</text>
        <dbReference type="Rhea" id="RHEA:14477"/>
        <dbReference type="Rhea" id="RHEA-COMP:10685"/>
        <dbReference type="Rhea" id="RHEA-COMP:10686"/>
        <dbReference type="ChEBI" id="CHEBI:15378"/>
        <dbReference type="ChEBI" id="CHEBI:57692"/>
        <dbReference type="ChEBI" id="CHEBI:58307"/>
        <dbReference type="ChEBI" id="CHEBI:83723"/>
        <dbReference type="ChEBI" id="CHEBI:83726"/>
        <dbReference type="EC" id="1.3.8.7"/>
    </reaction>
</comment>
<dbReference type="RefSeq" id="WP_098062327.1">
    <property type="nucleotide sequence ID" value="NZ_PDEP01000007.1"/>
</dbReference>
<dbReference type="InterPro" id="IPR013786">
    <property type="entry name" value="AcylCoA_DH/ox_N"/>
</dbReference>
<dbReference type="InterPro" id="IPR046373">
    <property type="entry name" value="Acyl-CoA_Oxase/DH_mid-dom_sf"/>
</dbReference>
<dbReference type="Pfam" id="PF02770">
    <property type="entry name" value="Acyl-CoA_dh_M"/>
    <property type="match status" value="1"/>
</dbReference>
<evidence type="ECO:0000256" key="11">
    <source>
        <dbReference type="ARBA" id="ARBA00049247"/>
    </source>
</evidence>
<evidence type="ECO:0000256" key="1">
    <source>
        <dbReference type="ARBA" id="ARBA00001974"/>
    </source>
</evidence>
<dbReference type="GO" id="GO:0004466">
    <property type="term" value="F:long-chain fatty acyl-CoA dehydrogenase activity"/>
    <property type="evidence" value="ECO:0007669"/>
    <property type="project" value="UniProtKB-EC"/>
</dbReference>
<feature type="compositionally biased region" description="Low complexity" evidence="12">
    <location>
        <begin position="820"/>
        <end position="842"/>
    </location>
</feature>
<feature type="domain" description="Acyl-CoA dehydrogenase/oxidase N-terminal" evidence="16">
    <location>
        <begin position="143"/>
        <end position="241"/>
    </location>
</feature>
<feature type="transmembrane region" description="Helical" evidence="13">
    <location>
        <begin position="36"/>
        <end position="66"/>
    </location>
</feature>
<comment type="similarity">
    <text evidence="3">Belongs to the acyl-CoA dehydrogenase family.</text>
</comment>
<evidence type="ECO:0000256" key="8">
    <source>
        <dbReference type="ARBA" id="ARBA00022827"/>
    </source>
</evidence>
<dbReference type="InterPro" id="IPR006089">
    <property type="entry name" value="Acyl-CoA_DH_CS"/>
</dbReference>
<evidence type="ECO:0000256" key="4">
    <source>
        <dbReference type="ARBA" id="ARBA00012033"/>
    </source>
</evidence>
<dbReference type="EC" id="1.3.8.8" evidence="5"/>
<feature type="domain" description="Acyl-CoA dehydrogenase C-terminal bacterial-type" evidence="17">
    <location>
        <begin position="519"/>
        <end position="801"/>
    </location>
</feature>
<keyword evidence="19" id="KW-1185">Reference proteome</keyword>
<comment type="catalytic activity">
    <reaction evidence="11">
        <text>a long-chain 2,3-saturated fatty acyl-CoA + oxidized [electron-transfer flavoprotein] + H(+) = a long-chain (2E)-enoyl-CoA + reduced [electron-transfer flavoprotein]</text>
        <dbReference type="Rhea" id="RHEA:17721"/>
        <dbReference type="Rhea" id="RHEA-COMP:10685"/>
        <dbReference type="Rhea" id="RHEA-COMP:10686"/>
        <dbReference type="ChEBI" id="CHEBI:15378"/>
        <dbReference type="ChEBI" id="CHEBI:57692"/>
        <dbReference type="ChEBI" id="CHEBI:58307"/>
        <dbReference type="ChEBI" id="CHEBI:83721"/>
        <dbReference type="ChEBI" id="CHEBI:83727"/>
        <dbReference type="EC" id="1.3.8.8"/>
    </reaction>
</comment>
<keyword evidence="13" id="KW-0812">Transmembrane</keyword>
<dbReference type="Pfam" id="PF09317">
    <property type="entry name" value="ACDH_C"/>
    <property type="match status" value="1"/>
</dbReference>
<evidence type="ECO:0000256" key="6">
    <source>
        <dbReference type="ARBA" id="ARBA00020144"/>
    </source>
</evidence>
<dbReference type="PANTHER" id="PTHR48083">
    <property type="entry name" value="MEDIUM-CHAIN SPECIFIC ACYL-COA DEHYDROGENASE, MITOCHONDRIAL-RELATED"/>
    <property type="match status" value="1"/>
</dbReference>
<dbReference type="FunFam" id="1.10.540.10:FF:000004">
    <property type="entry name" value="Acyl-CoA dehydrogenase"/>
    <property type="match status" value="1"/>
</dbReference>
<evidence type="ECO:0000259" key="16">
    <source>
        <dbReference type="Pfam" id="PF02771"/>
    </source>
</evidence>
<sequence>MDLPLFDIFAQFPLWGVGAGVVLVLFALGFTGAPLAVWAVAGAAALYGAGAGLAVWIPYLTLVALFNVPPLRRMLSGAVMRTMEALQFLPAISETEQTAIDAGTVWMDGELFSGKPDLKKTLDQPVTELSDKERAFLDGPVDELCEMVDDWEIHQRGDLPQEAWAYLKEKGFFGMLIPEEYGGLDFSAEARSAVVEKLGTRSLPLSISVMVPNSLGPAELLLHYGTQEQRDHYLPKLASGELLPAFALTEPQAGSDAGAMTSHGEVFRDDDGELKIRLNWTKRYISLAAIAGVLGLAFKLHDPNNYLGKGEDLGITCALVPTDLDGVKLGRRHDPLGIAFYNCPTEGEDVVVPIDAIIGGKDGAGKGWGMLMDALSAGRGIMLPAQATGGVKYCTRVAGGHAAVREQFGLSIGKFEGIEEPLARMSGYSYLLESARQYTNGAVDNGEKPSVVSAIAKYQFTELQRDAVNDAMDVLAGNGISRGPKNLMANAYTGVPISITVEGANILTRTMMIFGQGAIRCHPYALKEIEALMEGDVKAFDNAFWPHIGHVVRNGFRAFGLSLTRGRLASSPVGGPSAKYYHKLAWASASFAFWADVAMGTLGGGLKRKEKITGRFADVLSWMYMATATLARFERDGRPKEQEPFMHWALQHAFARIDEAFEGLYTNLKVPGLTWALRGIVAPWSRLNTIGSDPSDDLGHTIARAIQQKDGAREWLTEGVYTNTDPSDPIGQLEHAFELNREAYHIGQTIKDAIRNGDLPKARPLTLLDEALDQGIITQDEYDLVQRAEEAKAQYVKVDSFTLDEYRASIRRPGTPRGDGAPTPKTAGDGAPAATPTDPEAV</sequence>
<dbReference type="GO" id="GO:0070991">
    <property type="term" value="F:medium-chain fatty acyl-CoA dehydrogenase activity"/>
    <property type="evidence" value="ECO:0007669"/>
    <property type="project" value="UniProtKB-EC"/>
</dbReference>
<dbReference type="UniPathway" id="UPA00659"/>
<comment type="caution">
    <text evidence="18">The sequence shown here is derived from an EMBL/GenBank/DDBJ whole genome shotgun (WGS) entry which is preliminary data.</text>
</comment>
<evidence type="ECO:0000313" key="18">
    <source>
        <dbReference type="EMBL" id="PEN06801.1"/>
    </source>
</evidence>
<dbReference type="Gene3D" id="1.10.540.10">
    <property type="entry name" value="Acyl-CoA dehydrogenase/oxidase, N-terminal domain"/>
    <property type="match status" value="1"/>
</dbReference>
<dbReference type="SUPFAM" id="SSF47203">
    <property type="entry name" value="Acyl-CoA dehydrogenase C-terminal domain-like"/>
    <property type="match status" value="1"/>
</dbReference>
<dbReference type="Gene3D" id="2.40.110.10">
    <property type="entry name" value="Butyryl-CoA Dehydrogenase, subunit A, domain 2"/>
    <property type="match status" value="1"/>
</dbReference>
<evidence type="ECO:0000256" key="13">
    <source>
        <dbReference type="SAM" id="Phobius"/>
    </source>
</evidence>
<protein>
    <recommendedName>
        <fullName evidence="6">Acyl-coenzyme A dehydrogenase</fullName>
        <ecNumber evidence="4">1.3.8.7</ecNumber>
        <ecNumber evidence="5">1.3.8.8</ecNumber>
    </recommendedName>
</protein>
<keyword evidence="7" id="KW-0285">Flavoprotein</keyword>
<dbReference type="GO" id="GO:0033539">
    <property type="term" value="P:fatty acid beta-oxidation using acyl-CoA dehydrogenase"/>
    <property type="evidence" value="ECO:0007669"/>
    <property type="project" value="InterPro"/>
</dbReference>
<dbReference type="InterPro" id="IPR009100">
    <property type="entry name" value="AcylCoA_DH/oxidase_NM_dom_sf"/>
</dbReference>
<gene>
    <name evidence="18" type="ORF">CRI93_09185</name>
</gene>
<dbReference type="PROSITE" id="PS00072">
    <property type="entry name" value="ACYL_COA_DH_1"/>
    <property type="match status" value="1"/>
</dbReference>
<dbReference type="Proteomes" id="UP000221024">
    <property type="component" value="Unassembled WGS sequence"/>
</dbReference>
<dbReference type="InterPro" id="IPR050741">
    <property type="entry name" value="Acyl-CoA_dehydrogenase"/>
</dbReference>
<keyword evidence="13" id="KW-1133">Transmembrane helix</keyword>
<feature type="domain" description="Acyl-CoA dehydrogenase/oxidase C-terminal" evidence="14">
    <location>
        <begin position="365"/>
        <end position="507"/>
    </location>
</feature>
<feature type="region of interest" description="Disordered" evidence="12">
    <location>
        <begin position="807"/>
        <end position="842"/>
    </location>
</feature>
<dbReference type="OrthoDB" id="9802867at2"/>
<evidence type="ECO:0000259" key="17">
    <source>
        <dbReference type="Pfam" id="PF09317"/>
    </source>
</evidence>
<dbReference type="NCBIfam" id="NF009586">
    <property type="entry name" value="PRK13026.1"/>
    <property type="match status" value="1"/>
</dbReference>
<dbReference type="InterPro" id="IPR015396">
    <property type="entry name" value="FadE_C"/>
</dbReference>
<name>A0A2H3NSX1_9BACT</name>
<keyword evidence="13" id="KW-0472">Membrane</keyword>
<evidence type="ECO:0000256" key="10">
    <source>
        <dbReference type="ARBA" id="ARBA00047882"/>
    </source>
</evidence>
<evidence type="ECO:0000256" key="7">
    <source>
        <dbReference type="ARBA" id="ARBA00022630"/>
    </source>
</evidence>
<dbReference type="InterPro" id="IPR037069">
    <property type="entry name" value="AcylCoA_DH/ox_N_sf"/>
</dbReference>
<comment type="cofactor">
    <cofactor evidence="1">
        <name>FAD</name>
        <dbReference type="ChEBI" id="CHEBI:57692"/>
    </cofactor>
</comment>
<evidence type="ECO:0000256" key="2">
    <source>
        <dbReference type="ARBA" id="ARBA00005005"/>
    </source>
</evidence>
<proteinExistence type="inferred from homology"/>
<evidence type="ECO:0000256" key="9">
    <source>
        <dbReference type="ARBA" id="ARBA00023002"/>
    </source>
</evidence>
<keyword evidence="8" id="KW-0274">FAD</keyword>
<dbReference type="SUPFAM" id="SSF56645">
    <property type="entry name" value="Acyl-CoA dehydrogenase NM domain-like"/>
    <property type="match status" value="1"/>
</dbReference>
<comment type="pathway">
    <text evidence="2">Lipid metabolism; fatty acid beta-oxidation.</text>
</comment>
<evidence type="ECO:0000256" key="3">
    <source>
        <dbReference type="ARBA" id="ARBA00009347"/>
    </source>
</evidence>
<dbReference type="Gene3D" id="1.20.140.10">
    <property type="entry name" value="Butyryl-CoA Dehydrogenase, subunit A, domain 3"/>
    <property type="match status" value="1"/>
</dbReference>
<evidence type="ECO:0000259" key="14">
    <source>
        <dbReference type="Pfam" id="PF00441"/>
    </source>
</evidence>
<dbReference type="AlphaFoldDB" id="A0A2H3NSX1"/>
<dbReference type="EMBL" id="PDEP01000007">
    <property type="protein sequence ID" value="PEN06801.1"/>
    <property type="molecule type" value="Genomic_DNA"/>
</dbReference>
<dbReference type="Pfam" id="PF00441">
    <property type="entry name" value="Acyl-CoA_dh_1"/>
    <property type="match status" value="1"/>
</dbReference>
<dbReference type="FunFam" id="1.20.140.10:FF:000009">
    <property type="entry name" value="Acyl-CoA dehydrogenase"/>
    <property type="match status" value="1"/>
</dbReference>
<evidence type="ECO:0000259" key="15">
    <source>
        <dbReference type="Pfam" id="PF02770"/>
    </source>
</evidence>
<dbReference type="EC" id="1.3.8.7" evidence="4"/>
<feature type="domain" description="Acyl-CoA oxidase/dehydrogenase middle" evidence="15">
    <location>
        <begin position="245"/>
        <end position="343"/>
    </location>
</feature>
<dbReference type="GO" id="GO:0050660">
    <property type="term" value="F:flavin adenine dinucleotide binding"/>
    <property type="evidence" value="ECO:0007669"/>
    <property type="project" value="InterPro"/>
</dbReference>
<feature type="transmembrane region" description="Helical" evidence="13">
    <location>
        <begin position="12"/>
        <end position="30"/>
    </location>
</feature>
<accession>A0A2H3NSX1</accession>
<keyword evidence="9" id="KW-0560">Oxidoreductase</keyword>
<dbReference type="InterPro" id="IPR009075">
    <property type="entry name" value="AcylCo_DH/oxidase_C"/>
</dbReference>
<dbReference type="PANTHER" id="PTHR48083:SF33">
    <property type="entry name" value="ACYL-COENZYME A DEHYDROGENASE"/>
    <property type="match status" value="1"/>
</dbReference>
<dbReference type="GO" id="GO:0005737">
    <property type="term" value="C:cytoplasm"/>
    <property type="evidence" value="ECO:0007669"/>
    <property type="project" value="TreeGrafter"/>
</dbReference>
<dbReference type="InterPro" id="IPR006091">
    <property type="entry name" value="Acyl-CoA_Oxase/DH_mid-dom"/>
</dbReference>
<organism evidence="18 19">
    <name type="scientific">Longimonas halophila</name>
    <dbReference type="NCBI Taxonomy" id="1469170"/>
    <lineage>
        <taxon>Bacteria</taxon>
        <taxon>Pseudomonadati</taxon>
        <taxon>Rhodothermota</taxon>
        <taxon>Rhodothermia</taxon>
        <taxon>Rhodothermales</taxon>
        <taxon>Salisaetaceae</taxon>
        <taxon>Longimonas</taxon>
    </lineage>
</organism>
<evidence type="ECO:0000256" key="12">
    <source>
        <dbReference type="SAM" id="MobiDB-lite"/>
    </source>
</evidence>
<evidence type="ECO:0000256" key="5">
    <source>
        <dbReference type="ARBA" id="ARBA00012040"/>
    </source>
</evidence>
<reference evidence="18 19" key="1">
    <citation type="submission" date="2017-10" db="EMBL/GenBank/DDBJ databases">
        <title>Draft genome of Longimonas halophila.</title>
        <authorList>
            <person name="Goh K.M."/>
            <person name="Shamsir M.S."/>
            <person name="Lim S.W."/>
        </authorList>
    </citation>
    <scope>NUCLEOTIDE SEQUENCE [LARGE SCALE GENOMIC DNA]</scope>
    <source>
        <strain evidence="18 19">KCTC 42399</strain>
    </source>
</reference>
<dbReference type="InterPro" id="IPR036250">
    <property type="entry name" value="AcylCo_DH-like_C"/>
</dbReference>
<dbReference type="Pfam" id="PF02771">
    <property type="entry name" value="Acyl-CoA_dh_N"/>
    <property type="match status" value="1"/>
</dbReference>